<evidence type="ECO:0000256" key="1">
    <source>
        <dbReference type="SAM" id="MobiDB-lite"/>
    </source>
</evidence>
<accession>A0A813H3M6</accession>
<feature type="compositionally biased region" description="Low complexity" evidence="1">
    <location>
        <begin position="257"/>
        <end position="272"/>
    </location>
</feature>
<protein>
    <submittedName>
        <fullName evidence="2">Uncharacterized protein</fullName>
    </submittedName>
</protein>
<feature type="region of interest" description="Disordered" evidence="1">
    <location>
        <begin position="1"/>
        <end position="143"/>
    </location>
</feature>
<dbReference type="Proteomes" id="UP000654075">
    <property type="component" value="Unassembled WGS sequence"/>
</dbReference>
<dbReference type="OrthoDB" id="10604658at2759"/>
<reference evidence="2" key="1">
    <citation type="submission" date="2021-02" db="EMBL/GenBank/DDBJ databases">
        <authorList>
            <person name="Dougan E. K."/>
            <person name="Rhodes N."/>
            <person name="Thang M."/>
            <person name="Chan C."/>
        </authorList>
    </citation>
    <scope>NUCLEOTIDE SEQUENCE</scope>
</reference>
<name>A0A813H3M6_POLGL</name>
<dbReference type="EMBL" id="CAJNNV010030382">
    <property type="protein sequence ID" value="CAE8632333.1"/>
    <property type="molecule type" value="Genomic_DNA"/>
</dbReference>
<evidence type="ECO:0000313" key="3">
    <source>
        <dbReference type="Proteomes" id="UP000654075"/>
    </source>
</evidence>
<feature type="region of interest" description="Disordered" evidence="1">
    <location>
        <begin position="211"/>
        <end position="287"/>
    </location>
</feature>
<feature type="compositionally biased region" description="Basic and acidic residues" evidence="1">
    <location>
        <begin position="219"/>
        <end position="229"/>
    </location>
</feature>
<evidence type="ECO:0000313" key="2">
    <source>
        <dbReference type="EMBL" id="CAE8632333.1"/>
    </source>
</evidence>
<comment type="caution">
    <text evidence="2">The sequence shown here is derived from an EMBL/GenBank/DDBJ whole genome shotgun (WGS) entry which is preliminary data.</text>
</comment>
<organism evidence="2 3">
    <name type="scientific">Polarella glacialis</name>
    <name type="common">Dinoflagellate</name>
    <dbReference type="NCBI Taxonomy" id="89957"/>
    <lineage>
        <taxon>Eukaryota</taxon>
        <taxon>Sar</taxon>
        <taxon>Alveolata</taxon>
        <taxon>Dinophyceae</taxon>
        <taxon>Suessiales</taxon>
        <taxon>Suessiaceae</taxon>
        <taxon>Polarella</taxon>
    </lineage>
</organism>
<feature type="compositionally biased region" description="Basic residues" evidence="1">
    <location>
        <begin position="21"/>
        <end position="30"/>
    </location>
</feature>
<feature type="compositionally biased region" description="Gly residues" evidence="1">
    <location>
        <begin position="105"/>
        <end position="120"/>
    </location>
</feature>
<keyword evidence="3" id="KW-1185">Reference proteome</keyword>
<gene>
    <name evidence="2" type="ORF">PGLA1383_LOCUS48315</name>
</gene>
<feature type="compositionally biased region" description="Basic and acidic residues" evidence="1">
    <location>
        <begin position="31"/>
        <end position="46"/>
    </location>
</feature>
<sequence length="287" mass="30317">MDFGFTPSGEAGFTESSSGKKEKKKKKKSKERSDYDFDQREGHGDFATHSTGDIYGAGVGDYDDAHLPRTSSSSSLRRVSFSEEPPQFEDFSAKRGIGSPLSLSGPGGLGGLGSLGGYGGDSSWEDSHRPQSQALGRPAAAALDEAFDRASDWQSQVRRGEALGRGLHIDAAATAGRDCFESGWGNDHGPHRLERRFSFSLSDMPPGAISAMGSSPHRSGTEPARHHLDSSSGKWNPLTGIGRHWKEGATEASACRSLGSPPLSNGPSVPSSTPTALLKPGSVDEEL</sequence>
<proteinExistence type="predicted"/>
<dbReference type="AlphaFoldDB" id="A0A813H3M6"/>
<feature type="compositionally biased region" description="Low complexity" evidence="1">
    <location>
        <begin position="69"/>
        <end position="79"/>
    </location>
</feature>
<feature type="non-terminal residue" evidence="2">
    <location>
        <position position="1"/>
    </location>
</feature>